<evidence type="ECO:0000259" key="3">
    <source>
        <dbReference type="Pfam" id="PF00728"/>
    </source>
</evidence>
<dbReference type="Pfam" id="PF18088">
    <property type="entry name" value="Glyco_H_20C_C"/>
    <property type="match status" value="1"/>
</dbReference>
<dbReference type="Proteomes" id="UP000622610">
    <property type="component" value="Unassembled WGS sequence"/>
</dbReference>
<keyword evidence="6" id="KW-1185">Reference proteome</keyword>
<dbReference type="RefSeq" id="WP_188367186.1">
    <property type="nucleotide sequence ID" value="NZ_BMDT01000003.1"/>
</dbReference>
<dbReference type="InterPro" id="IPR041063">
    <property type="entry name" value="Glyco_H_20C_C"/>
</dbReference>
<dbReference type="Gene3D" id="3.20.20.80">
    <property type="entry name" value="Glycosidases"/>
    <property type="match status" value="1"/>
</dbReference>
<organism evidence="5 6">
    <name type="scientific">Enterococcus alcedinis</name>
    <dbReference type="NCBI Taxonomy" id="1274384"/>
    <lineage>
        <taxon>Bacteria</taxon>
        <taxon>Bacillati</taxon>
        <taxon>Bacillota</taxon>
        <taxon>Bacilli</taxon>
        <taxon>Lactobacillales</taxon>
        <taxon>Enterococcaceae</taxon>
        <taxon>Enterococcus</taxon>
    </lineage>
</organism>
<dbReference type="EMBL" id="BMDT01000003">
    <property type="protein sequence ID" value="GGI65348.1"/>
    <property type="molecule type" value="Genomic_DNA"/>
</dbReference>
<gene>
    <name evidence="5" type="ORF">GCM10011482_10020</name>
</gene>
<evidence type="ECO:0000313" key="5">
    <source>
        <dbReference type="EMBL" id="GGI65348.1"/>
    </source>
</evidence>
<feature type="domain" description="Glycoside Hydrolase 20C C-terminal" evidence="4">
    <location>
        <begin position="429"/>
        <end position="614"/>
    </location>
</feature>
<evidence type="ECO:0000256" key="2">
    <source>
        <dbReference type="ARBA" id="ARBA00022801"/>
    </source>
</evidence>
<comment type="caution">
    <text evidence="5">The sequence shown here is derived from an EMBL/GenBank/DDBJ whole genome shotgun (WGS) entry which is preliminary data.</text>
</comment>
<dbReference type="GO" id="GO:0004563">
    <property type="term" value="F:beta-N-acetylhexosaminidase activity"/>
    <property type="evidence" value="ECO:0007669"/>
    <property type="project" value="UniProtKB-ARBA"/>
</dbReference>
<dbReference type="SUPFAM" id="SSF51445">
    <property type="entry name" value="(Trans)glycosidases"/>
    <property type="match status" value="1"/>
</dbReference>
<sequence length="636" mass="73559">MNFSVAPHLKEAIELFKIKKIANAVFKQEREVVGQKLEVEEQRLVVEIIGEVLHISYSEDVFFFRGLLTVYPQMLANRETKRIEVTPIEEVAVSLDFSRNAIMTVEKIETYLLYLAALGVNTLYMYTEDTYEVAGEDYFGYLRGRYSVAEIQAIVQYAAKFGIEVVPAIQTLAHLTQFLRWPMMETIKEDAHTILIDEERSYLAIQRMIDACKIMYQSKRIHLGMDEAYQAGLGRYLDLHGFVPRVELILRHLEKVVGMVKAAGLEPMIWSDFVYKVLDTTNTSRLYYPEAKINPEYATQYPKNLTYVHWDYGCEEVAQYKKVIANHLEFCDKDHYMLATGAHIFGKIAPNHGKSINTMTAGIQACKELELKRVMLTTWGDDGQEIEHVHALISAYYYSETIYSQHVVQENIQVSMNSLLGEEAYQFLYALTYFDEVYGVQRDNPMMGNISRSILWQDPLLGIYDKHILLYNQMYEQSLGNYYQELAVKLTKNGFDDGGIFSVIKQRYTLLAEVLSLKSDLGIQLQQARQSENKAELKSIQLTVIEPLIQKFEQLYDSHEQIWDYFYKPNGWEVLERRYAASISRLKTTNRKINCYLQTGTGLEELLEEKQLFCEVDNPVEFSGFNYRDAASSGYN</sequence>
<dbReference type="GO" id="GO:0005975">
    <property type="term" value="P:carbohydrate metabolic process"/>
    <property type="evidence" value="ECO:0007669"/>
    <property type="project" value="InterPro"/>
</dbReference>
<dbReference type="PANTHER" id="PTHR21040">
    <property type="entry name" value="BCDNA.GH04120"/>
    <property type="match status" value="1"/>
</dbReference>
<dbReference type="Gene3D" id="1.20.120.670">
    <property type="entry name" value="N-acetyl-b-d-glucoasminidase"/>
    <property type="match status" value="1"/>
</dbReference>
<keyword evidence="2 5" id="KW-0378">Hydrolase</keyword>
<feature type="domain" description="Glycoside hydrolase family 20 catalytic" evidence="3">
    <location>
        <begin position="143"/>
        <end position="278"/>
    </location>
</feature>
<comment type="similarity">
    <text evidence="1">Belongs to the glycosyl hydrolase 20 family.</text>
</comment>
<dbReference type="InterPro" id="IPR017853">
    <property type="entry name" value="GH"/>
</dbReference>
<accession>A0A917JDR3</accession>
<reference evidence="5" key="2">
    <citation type="submission" date="2020-09" db="EMBL/GenBank/DDBJ databases">
        <authorList>
            <person name="Sun Q."/>
            <person name="Sedlacek I."/>
        </authorList>
    </citation>
    <scope>NUCLEOTIDE SEQUENCE</scope>
    <source>
        <strain evidence="5">CCM 8433</strain>
    </source>
</reference>
<dbReference type="Pfam" id="PF00728">
    <property type="entry name" value="Glyco_hydro_20"/>
    <property type="match status" value="1"/>
</dbReference>
<reference evidence="5" key="1">
    <citation type="journal article" date="2014" name="Int. J. Syst. Evol. Microbiol.">
        <title>Complete genome sequence of Corynebacterium casei LMG S-19264T (=DSM 44701T), isolated from a smear-ripened cheese.</title>
        <authorList>
            <consortium name="US DOE Joint Genome Institute (JGI-PGF)"/>
            <person name="Walter F."/>
            <person name="Albersmeier A."/>
            <person name="Kalinowski J."/>
            <person name="Ruckert C."/>
        </authorList>
    </citation>
    <scope>NUCLEOTIDE SEQUENCE</scope>
    <source>
        <strain evidence="5">CCM 8433</strain>
    </source>
</reference>
<dbReference type="CDD" id="cd06565">
    <property type="entry name" value="GH20_GcnA-like"/>
    <property type="match status" value="1"/>
</dbReference>
<dbReference type="AlphaFoldDB" id="A0A917JDR3"/>
<dbReference type="InterPro" id="IPR015883">
    <property type="entry name" value="Glyco_hydro_20_cat"/>
</dbReference>
<evidence type="ECO:0000313" key="6">
    <source>
        <dbReference type="Proteomes" id="UP000622610"/>
    </source>
</evidence>
<proteinExistence type="inferred from homology"/>
<evidence type="ECO:0000259" key="4">
    <source>
        <dbReference type="Pfam" id="PF18088"/>
    </source>
</evidence>
<evidence type="ECO:0000256" key="1">
    <source>
        <dbReference type="ARBA" id="ARBA00006285"/>
    </source>
</evidence>
<dbReference type="InterPro" id="IPR038901">
    <property type="entry name" value="HEXDC-like"/>
</dbReference>
<name>A0A917JDR3_9ENTE</name>
<protein>
    <submittedName>
        <fullName evidence="5">Glycoside hydrolase family 20</fullName>
    </submittedName>
</protein>
<dbReference type="PANTHER" id="PTHR21040:SF8">
    <property type="entry name" value="BCDNA.GH04120"/>
    <property type="match status" value="1"/>
</dbReference>